<dbReference type="HOGENOM" id="CLU_070536_0_0_6"/>
<organism evidence="3 4">
    <name type="scientific">Reinekea blandensis MED297</name>
    <dbReference type="NCBI Taxonomy" id="314283"/>
    <lineage>
        <taxon>Bacteria</taxon>
        <taxon>Pseudomonadati</taxon>
        <taxon>Pseudomonadota</taxon>
        <taxon>Gammaproteobacteria</taxon>
        <taxon>Oceanospirillales</taxon>
        <taxon>Saccharospirillaceae</taxon>
        <taxon>Reinekea</taxon>
    </lineage>
</organism>
<dbReference type="PANTHER" id="PTHR43798:SF31">
    <property type="entry name" value="AB HYDROLASE SUPERFAMILY PROTEIN YCLE"/>
    <property type="match status" value="1"/>
</dbReference>
<dbReference type="SUPFAM" id="SSF53474">
    <property type="entry name" value="alpha/beta-Hydrolases"/>
    <property type="match status" value="1"/>
</dbReference>
<evidence type="ECO:0000259" key="2">
    <source>
        <dbReference type="Pfam" id="PF12697"/>
    </source>
</evidence>
<gene>
    <name evidence="3" type="ORF">MED297_02582</name>
</gene>
<evidence type="ECO:0000256" key="1">
    <source>
        <dbReference type="ARBA" id="ARBA00022801"/>
    </source>
</evidence>
<dbReference type="AlphaFoldDB" id="A4BEP3"/>
<comment type="caution">
    <text evidence="3">The sequence shown here is derived from an EMBL/GenBank/DDBJ whole genome shotgun (WGS) entry which is preliminary data.</text>
</comment>
<dbReference type="STRING" id="314283.MED297_02582"/>
<dbReference type="EMBL" id="AAOE01000010">
    <property type="protein sequence ID" value="EAR09470.1"/>
    <property type="molecule type" value="Genomic_DNA"/>
</dbReference>
<dbReference type="InterPro" id="IPR029058">
    <property type="entry name" value="AB_hydrolase_fold"/>
</dbReference>
<evidence type="ECO:0000313" key="3">
    <source>
        <dbReference type="EMBL" id="EAR09470.1"/>
    </source>
</evidence>
<sequence length="330" mass="36997">MLIGLIVIGVWLWAPRERVALFWRTDSGRFTVDKPLEDLTTADLRALREQIAEQEAEYPDVTDGAEKAIRFSAESRPKRTPYVVLYIHGFSATRQEISPIPETIAQNLHANYYATRLTGHGLDGEALAAATPSDWIFDVMEAWQVARQLGDQVIVIATSTGATLATWLAQQHQVQPYLAALLMVSPNFQPGHWATPMFLWPLARRWLPRLSGPTYGWEPSNDLGAKYWTYRYPVSAVYGMAALVKAVRNSNLEAITAPTLFIYSDDDQVVSALYTDRAMKRWGADIKHRIAVAAKPNDNNHVIAGDIVRPEATEQRLADMMSFLKTNVIS</sequence>
<feature type="domain" description="AB hydrolase-1" evidence="2">
    <location>
        <begin position="84"/>
        <end position="288"/>
    </location>
</feature>
<reference evidence="3 4" key="1">
    <citation type="submission" date="2006-02" db="EMBL/GenBank/DDBJ databases">
        <authorList>
            <person name="Pinhassi J."/>
            <person name="Pedros-Alio C."/>
            <person name="Ferriera S."/>
            <person name="Johnson J."/>
            <person name="Kravitz S."/>
            <person name="Halpern A."/>
            <person name="Remington K."/>
            <person name="Beeson K."/>
            <person name="Tran B."/>
            <person name="Rogers Y.-H."/>
            <person name="Friedman R."/>
            <person name="Venter J.C."/>
        </authorList>
    </citation>
    <scope>NUCLEOTIDE SEQUENCE [LARGE SCALE GENOMIC DNA]</scope>
    <source>
        <strain evidence="3 4">MED297</strain>
    </source>
</reference>
<protein>
    <recommendedName>
        <fullName evidence="2">AB hydrolase-1 domain-containing protein</fullName>
    </recommendedName>
</protein>
<dbReference type="Pfam" id="PF12697">
    <property type="entry name" value="Abhydrolase_6"/>
    <property type="match status" value="1"/>
</dbReference>
<dbReference type="GO" id="GO:0016787">
    <property type="term" value="F:hydrolase activity"/>
    <property type="evidence" value="ECO:0007669"/>
    <property type="project" value="UniProtKB-KW"/>
</dbReference>
<accession>A4BEP3</accession>
<dbReference type="Gene3D" id="3.40.50.1820">
    <property type="entry name" value="alpha/beta hydrolase"/>
    <property type="match status" value="1"/>
</dbReference>
<proteinExistence type="predicted"/>
<dbReference type="InterPro" id="IPR050266">
    <property type="entry name" value="AB_hydrolase_sf"/>
</dbReference>
<dbReference type="InterPro" id="IPR000073">
    <property type="entry name" value="AB_hydrolase_1"/>
</dbReference>
<evidence type="ECO:0000313" key="4">
    <source>
        <dbReference type="Proteomes" id="UP000005953"/>
    </source>
</evidence>
<keyword evidence="1" id="KW-0378">Hydrolase</keyword>
<dbReference type="Proteomes" id="UP000005953">
    <property type="component" value="Unassembled WGS sequence"/>
</dbReference>
<dbReference type="PANTHER" id="PTHR43798">
    <property type="entry name" value="MONOACYLGLYCEROL LIPASE"/>
    <property type="match status" value="1"/>
</dbReference>
<dbReference type="GO" id="GO:0016020">
    <property type="term" value="C:membrane"/>
    <property type="evidence" value="ECO:0007669"/>
    <property type="project" value="TreeGrafter"/>
</dbReference>
<keyword evidence="4" id="KW-1185">Reference proteome</keyword>
<name>A4BEP3_9GAMM</name>